<evidence type="ECO:0000313" key="7">
    <source>
        <dbReference type="EMBL" id="KAA8587553.1"/>
    </source>
</evidence>
<dbReference type="PANTHER" id="PTHR12911">
    <property type="entry name" value="SAD1/UNC-84-LIKE PROTEIN-RELATED"/>
    <property type="match status" value="1"/>
</dbReference>
<dbReference type="InterPro" id="IPR012919">
    <property type="entry name" value="SUN_dom"/>
</dbReference>
<name>A0A5J5D3B6_9PERO</name>
<feature type="domain" description="SUN" evidence="6">
    <location>
        <begin position="215"/>
        <end position="377"/>
    </location>
</feature>
<dbReference type="InterPro" id="IPR045119">
    <property type="entry name" value="SUN1-5"/>
</dbReference>
<reference evidence="7 8" key="1">
    <citation type="submission" date="2019-08" db="EMBL/GenBank/DDBJ databases">
        <title>A chromosome-level genome assembly, high-density linkage maps, and genome scans reveal the genomic architecture of hybrid incompatibilities underlying speciation via character displacement in darters (Percidae: Etheostominae).</title>
        <authorList>
            <person name="Moran R.L."/>
            <person name="Catchen J.M."/>
            <person name="Fuller R.C."/>
        </authorList>
    </citation>
    <scope>NUCLEOTIDE SEQUENCE [LARGE SCALE GENOMIC DNA]</scope>
    <source>
        <strain evidence="7">EspeVRDwgs_2016</strain>
        <tissue evidence="7">Muscle</tissue>
    </source>
</reference>
<dbReference type="Proteomes" id="UP000327493">
    <property type="component" value="Chromosome 12"/>
</dbReference>
<accession>A0A5J5D3B6</accession>
<dbReference type="EMBL" id="VOFY01000012">
    <property type="protein sequence ID" value="KAA8587553.1"/>
    <property type="molecule type" value="Genomic_DNA"/>
</dbReference>
<evidence type="ECO:0000256" key="1">
    <source>
        <dbReference type="ARBA" id="ARBA00004540"/>
    </source>
</evidence>
<keyword evidence="2" id="KW-0812">Transmembrane</keyword>
<feature type="non-terminal residue" evidence="7">
    <location>
        <position position="377"/>
    </location>
</feature>
<dbReference type="GO" id="GO:0043495">
    <property type="term" value="F:protein-membrane adaptor activity"/>
    <property type="evidence" value="ECO:0007669"/>
    <property type="project" value="TreeGrafter"/>
</dbReference>
<evidence type="ECO:0000256" key="3">
    <source>
        <dbReference type="ARBA" id="ARBA00022989"/>
    </source>
</evidence>
<dbReference type="PROSITE" id="PS51469">
    <property type="entry name" value="SUN"/>
    <property type="match status" value="1"/>
</dbReference>
<evidence type="ECO:0000313" key="8">
    <source>
        <dbReference type="Proteomes" id="UP000327493"/>
    </source>
</evidence>
<evidence type="ECO:0000259" key="6">
    <source>
        <dbReference type="PROSITE" id="PS51469"/>
    </source>
</evidence>
<keyword evidence="5" id="KW-0175">Coiled coil</keyword>
<dbReference type="GO" id="GO:0034993">
    <property type="term" value="C:meiotic nuclear membrane microtubule tethering complex"/>
    <property type="evidence" value="ECO:0007669"/>
    <property type="project" value="TreeGrafter"/>
</dbReference>
<feature type="coiled-coil region" evidence="5">
    <location>
        <begin position="95"/>
        <end position="198"/>
    </location>
</feature>
<keyword evidence="4" id="KW-0472">Membrane</keyword>
<keyword evidence="3" id="KW-1133">Transmembrane helix</keyword>
<keyword evidence="8" id="KW-1185">Reference proteome</keyword>
<organism evidence="7 8">
    <name type="scientific">Etheostoma spectabile</name>
    <name type="common">orangethroat darter</name>
    <dbReference type="NCBI Taxonomy" id="54343"/>
    <lineage>
        <taxon>Eukaryota</taxon>
        <taxon>Metazoa</taxon>
        <taxon>Chordata</taxon>
        <taxon>Craniata</taxon>
        <taxon>Vertebrata</taxon>
        <taxon>Euteleostomi</taxon>
        <taxon>Actinopterygii</taxon>
        <taxon>Neopterygii</taxon>
        <taxon>Teleostei</taxon>
        <taxon>Neoteleostei</taxon>
        <taxon>Acanthomorphata</taxon>
        <taxon>Eupercaria</taxon>
        <taxon>Perciformes</taxon>
        <taxon>Percoidei</taxon>
        <taxon>Percidae</taxon>
        <taxon>Etheostomatinae</taxon>
        <taxon>Etheostoma</taxon>
    </lineage>
</organism>
<dbReference type="Gene3D" id="2.60.120.260">
    <property type="entry name" value="Galactose-binding domain-like"/>
    <property type="match status" value="1"/>
</dbReference>
<dbReference type="Pfam" id="PF07738">
    <property type="entry name" value="Sad1_UNC"/>
    <property type="match status" value="1"/>
</dbReference>
<protein>
    <recommendedName>
        <fullName evidence="6">SUN domain-containing protein</fullName>
    </recommendedName>
</protein>
<sequence>MARQSDRLLTMGYYDNDEEPRLLYKENPFKVFRKKRGRRNSGGSTVSNMSCMSFGDDICPPPPSNGRGKNRGCLYNMYASSRSCFSLGSGWPENMDCAGNELRMMQAQLTKLQEDMVRADVMVVQKQLQELQEEMVEADLKMMQKQLKQLQQDMVGADVKMMKMQLKELQEDMVGADLKIMRKQLKELQEELLRLKKKLIPMADTMPNFALESQGATVLHHLSSDTYHTQPPFVTFWGIPLWYPPATPRTVIQGHSSPLTPGRCWVFAGRRGHVFITLSHPVTITHVTLGHITSLQSPAGFAYSAPREFSVYGVKKVDSEATRLGTFVYDPNGESLQTFKLPGHKKVVFSFVKLQIESNWGHPEYTCVYNFRVHGKM</sequence>
<comment type="caution">
    <text evidence="7">The sequence shown here is derived from an EMBL/GenBank/DDBJ whole genome shotgun (WGS) entry which is preliminary data.</text>
</comment>
<evidence type="ECO:0000256" key="2">
    <source>
        <dbReference type="ARBA" id="ARBA00022692"/>
    </source>
</evidence>
<evidence type="ECO:0000256" key="5">
    <source>
        <dbReference type="SAM" id="Coils"/>
    </source>
</evidence>
<comment type="subcellular location">
    <subcellularLocation>
        <location evidence="1">Nucleus inner membrane</location>
    </subcellularLocation>
</comment>
<proteinExistence type="predicted"/>
<evidence type="ECO:0000256" key="4">
    <source>
        <dbReference type="ARBA" id="ARBA00023136"/>
    </source>
</evidence>
<gene>
    <name evidence="7" type="ORF">FQN60_016415</name>
</gene>
<dbReference type="PANTHER" id="PTHR12911:SF22">
    <property type="entry name" value="SUN DOMAIN-CONTAINING PROTEIN 2"/>
    <property type="match status" value="1"/>
</dbReference>
<dbReference type="AlphaFoldDB" id="A0A5J5D3B6"/>
<dbReference type="GO" id="GO:0005637">
    <property type="term" value="C:nuclear inner membrane"/>
    <property type="evidence" value="ECO:0007669"/>
    <property type="project" value="UniProtKB-SubCell"/>
</dbReference>